<proteinExistence type="predicted"/>
<reference evidence="1 2" key="1">
    <citation type="submission" date="2022-10" db="EMBL/GenBank/DDBJ databases">
        <title>Identification of biosynthetic pathway for the production of the potent trypsin inhibitor radiosumin.</title>
        <authorList>
            <person name="Fewer D.P."/>
            <person name="Delbaje E."/>
            <person name="Ouyang X."/>
            <person name="Agostino P.D."/>
            <person name="Wahlsten M."/>
            <person name="Jokela J."/>
            <person name="Permi P."/>
            <person name="Haapaniemi E."/>
            <person name="Koistinen H."/>
        </authorList>
    </citation>
    <scope>NUCLEOTIDE SEQUENCE [LARGE SCALE GENOMIC DNA]</scope>
    <source>
        <strain evidence="1 2">NIES-515</strain>
    </source>
</reference>
<dbReference type="EMBL" id="JAOWRF010000393">
    <property type="protein sequence ID" value="MCV3217277.1"/>
    <property type="molecule type" value="Genomic_DNA"/>
</dbReference>
<evidence type="ECO:0000313" key="2">
    <source>
        <dbReference type="Proteomes" id="UP001526143"/>
    </source>
</evidence>
<sequence length="46" mass="5236">MVATKSVTSLPVKFLKMNMKSAIAIIEGINHRAKQGHYQVERFTFN</sequence>
<comment type="caution">
    <text evidence="1">The sequence shown here is derived from an EMBL/GenBank/DDBJ whole genome shotgun (WGS) entry which is preliminary data.</text>
</comment>
<name>A0ABT3B7C1_9CYAN</name>
<accession>A0ABT3B7C1</accession>
<organism evidence="1 2">
    <name type="scientific">Plectonema radiosum NIES-515</name>
    <dbReference type="NCBI Taxonomy" id="2986073"/>
    <lineage>
        <taxon>Bacteria</taxon>
        <taxon>Bacillati</taxon>
        <taxon>Cyanobacteriota</taxon>
        <taxon>Cyanophyceae</taxon>
        <taxon>Oscillatoriophycideae</taxon>
        <taxon>Oscillatoriales</taxon>
        <taxon>Microcoleaceae</taxon>
        <taxon>Plectonema</taxon>
    </lineage>
</organism>
<evidence type="ECO:0008006" key="3">
    <source>
        <dbReference type="Google" id="ProtNLM"/>
    </source>
</evidence>
<gene>
    <name evidence="1" type="ORF">OGM63_27845</name>
</gene>
<keyword evidence="2" id="KW-1185">Reference proteome</keyword>
<protein>
    <recommendedName>
        <fullName evidence="3">Transposase</fullName>
    </recommendedName>
</protein>
<dbReference type="Proteomes" id="UP001526143">
    <property type="component" value="Unassembled WGS sequence"/>
</dbReference>
<evidence type="ECO:0000313" key="1">
    <source>
        <dbReference type="EMBL" id="MCV3217277.1"/>
    </source>
</evidence>